<dbReference type="Gene3D" id="1.20.5.4130">
    <property type="match status" value="1"/>
</dbReference>
<dbReference type="InterPro" id="IPR002182">
    <property type="entry name" value="NB-ARC"/>
</dbReference>
<dbReference type="Gene3D" id="1.10.10.10">
    <property type="entry name" value="Winged helix-like DNA-binding domain superfamily/Winged helix DNA-binding domain"/>
    <property type="match status" value="1"/>
</dbReference>
<evidence type="ECO:0000259" key="7">
    <source>
        <dbReference type="Pfam" id="PF00931"/>
    </source>
</evidence>
<sequence length="959" mass="108753">MSDPAISAVLTQLGSILESQIRQEWRLVMGVDKDVENLKKTLVAIDALMVDAEKKRVKEVSVKLWLQNLQEAVYDMDDVLNEWSTALLKIEIEGLENFTNPRKKVFFFLNLPCFCFNRVAMRRDIAIRIKKINGRLDSINTDNVRYSLSSISSNADNMEGPERPKTTSYVDVAKVRGRDGDRTNLVAELLKESGRENRAFDTICILGMGGIGKTTLAQLAYHCGEVEDHFDQMMWVCVSEPFEELRVAKAIVEQLEGQAPNLCELESVLGRLRDYIKGNKFLLVLDDVWTEEYERLEPLINSLNCGAPGSKVLVTTRNEKVAKIMDSSILRLGELTEQDCWSLFSQIAFSERSQKECEELEDIGRRIAKKCRGLPLAAKTMGCLMRFKNSAQDWKNVLESDTWDLEARKGIFPPLLLSYYDLPSPVKLCFSYCANFPQDFEIEADNLIKLWMAQSYLRSTRNVEMEAIGKEYLDILITRSFFQVKKDKGRDGVIRLRMHDMVLELAQNLRSESHVMEIDRGLVLRINSSCGKARHLTLIRSEDFPLPASIGNIEKLHTFWVQSFYDSPPIISEVDKISPDLLNQLVQLKALDLSRNRLGELPKEIQKLMNLRYLNLSHNPFWELPETVCELYNLQTLKLVACDHLRRIPQGIHKLRNLRHLEIDRTASLKTLPKGIGKLPSLQTLTKFVLADSVSTDGEETICRIGDLNSLNTLRGCLKIEGLGHVAHADEAEKAELKNKKYLADLHLDFNPQLQAGARTDVADALEVHTDLQSLHISFYGGDRLPHWMTSLTNLRKLRLQDCPTLSSLPPLGRLPSLENLYMENMHALKHIGAEFFGGSGTNHSTQTNGAVAASSAAAVIIFPKLKKLKFSCISSWEEWEVYSKERGAEAGNLSIMPQLSCLKLSDCSKLKALPDPLLQMSPIRKLYIHNCPLLQQLYHKKTGEHRMKISQISKVRIS</sequence>
<dbReference type="InterPro" id="IPR042197">
    <property type="entry name" value="Apaf_helical"/>
</dbReference>
<dbReference type="InterPro" id="IPR003591">
    <property type="entry name" value="Leu-rich_rpt_typical-subtyp"/>
</dbReference>
<feature type="domain" description="R13L1/DRL21-like LRR repeat region" evidence="10">
    <location>
        <begin position="705"/>
        <end position="826"/>
    </location>
</feature>
<dbReference type="Pfam" id="PF25019">
    <property type="entry name" value="LRR_R13L1-DRL21"/>
    <property type="match status" value="1"/>
</dbReference>
<evidence type="ECO:0000259" key="10">
    <source>
        <dbReference type="Pfam" id="PF25019"/>
    </source>
</evidence>
<evidence type="ECO:0000256" key="4">
    <source>
        <dbReference type="ARBA" id="ARBA00022741"/>
    </source>
</evidence>
<proteinExistence type="inferred from homology"/>
<dbReference type="Gene3D" id="3.80.10.10">
    <property type="entry name" value="Ribonuclease Inhibitor"/>
    <property type="match status" value="2"/>
</dbReference>
<dbReference type="PANTHER" id="PTHR36766:SF45">
    <property type="entry name" value="NB-ARC DOMAIN-CONTAINING PROTEIN"/>
    <property type="match status" value="1"/>
</dbReference>
<evidence type="ECO:0000256" key="1">
    <source>
        <dbReference type="ARBA" id="ARBA00008894"/>
    </source>
</evidence>
<dbReference type="PANTHER" id="PTHR36766">
    <property type="entry name" value="PLANT BROAD-SPECTRUM MILDEW RESISTANCE PROTEIN RPW8"/>
    <property type="match status" value="1"/>
</dbReference>
<dbReference type="EMBL" id="JBJUIK010000011">
    <property type="protein sequence ID" value="KAL3511605.1"/>
    <property type="molecule type" value="Genomic_DNA"/>
</dbReference>
<protein>
    <recommendedName>
        <fullName evidence="13">Disease resistance protein RGA3</fullName>
    </recommendedName>
</protein>
<name>A0ABD2YZR9_9GENT</name>
<dbReference type="Pfam" id="PF23559">
    <property type="entry name" value="WHD_DRP"/>
    <property type="match status" value="1"/>
</dbReference>
<dbReference type="InterPro" id="IPR058922">
    <property type="entry name" value="WHD_DRP"/>
</dbReference>
<feature type="domain" description="NB-ARC" evidence="7">
    <location>
        <begin position="196"/>
        <end position="352"/>
    </location>
</feature>
<keyword evidence="4" id="KW-0547">Nucleotide-binding</keyword>
<dbReference type="Proteomes" id="UP001630127">
    <property type="component" value="Unassembled WGS sequence"/>
</dbReference>
<dbReference type="GO" id="GO:0051707">
    <property type="term" value="P:response to other organism"/>
    <property type="evidence" value="ECO:0007669"/>
    <property type="project" value="UniProtKB-ARBA"/>
</dbReference>
<dbReference type="FunFam" id="1.10.10.10:FF:000322">
    <property type="entry name" value="Probable disease resistance protein At1g63360"/>
    <property type="match status" value="1"/>
</dbReference>
<dbReference type="PROSITE" id="PS51450">
    <property type="entry name" value="LRR"/>
    <property type="match status" value="2"/>
</dbReference>
<dbReference type="InterPro" id="IPR056789">
    <property type="entry name" value="LRR_R13L1-DRL21"/>
</dbReference>
<dbReference type="Pfam" id="PF13855">
    <property type="entry name" value="LRR_8"/>
    <property type="match status" value="1"/>
</dbReference>
<keyword evidence="2" id="KW-0433">Leucine-rich repeat</keyword>
<dbReference type="InterPro" id="IPR032675">
    <property type="entry name" value="LRR_dom_sf"/>
</dbReference>
<keyword evidence="5" id="KW-0611">Plant defense</keyword>
<dbReference type="InterPro" id="IPR041118">
    <property type="entry name" value="Rx_N"/>
</dbReference>
<dbReference type="Gene3D" id="3.40.50.300">
    <property type="entry name" value="P-loop containing nucleotide triphosphate hydrolases"/>
    <property type="match status" value="1"/>
</dbReference>
<evidence type="ECO:0000256" key="5">
    <source>
        <dbReference type="ARBA" id="ARBA00022821"/>
    </source>
</evidence>
<dbReference type="GO" id="GO:0005524">
    <property type="term" value="F:ATP binding"/>
    <property type="evidence" value="ECO:0007669"/>
    <property type="project" value="UniProtKB-KW"/>
</dbReference>
<evidence type="ECO:0000313" key="11">
    <source>
        <dbReference type="EMBL" id="KAL3511605.1"/>
    </source>
</evidence>
<dbReference type="InterPro" id="IPR036388">
    <property type="entry name" value="WH-like_DNA-bd_sf"/>
</dbReference>
<gene>
    <name evidence="11" type="ORF">ACH5RR_024322</name>
</gene>
<evidence type="ECO:0008006" key="13">
    <source>
        <dbReference type="Google" id="ProtNLM"/>
    </source>
</evidence>
<dbReference type="PRINTS" id="PR00364">
    <property type="entry name" value="DISEASERSIST"/>
</dbReference>
<dbReference type="CDD" id="cd14798">
    <property type="entry name" value="RX-CC_like"/>
    <property type="match status" value="1"/>
</dbReference>
<dbReference type="Gene3D" id="1.10.8.430">
    <property type="entry name" value="Helical domain of apoptotic protease-activating factors"/>
    <property type="match status" value="1"/>
</dbReference>
<dbReference type="SMART" id="SM00369">
    <property type="entry name" value="LRR_TYP"/>
    <property type="match status" value="3"/>
</dbReference>
<dbReference type="AlphaFoldDB" id="A0ABD2YZR9"/>
<evidence type="ECO:0000313" key="12">
    <source>
        <dbReference type="Proteomes" id="UP001630127"/>
    </source>
</evidence>
<evidence type="ECO:0000259" key="8">
    <source>
        <dbReference type="Pfam" id="PF18052"/>
    </source>
</evidence>
<feature type="domain" description="Disease resistance protein winged helix" evidence="9">
    <location>
        <begin position="436"/>
        <end position="506"/>
    </location>
</feature>
<dbReference type="SUPFAM" id="SSF52058">
    <property type="entry name" value="L domain-like"/>
    <property type="match status" value="1"/>
</dbReference>
<dbReference type="Pfam" id="PF00931">
    <property type="entry name" value="NB-ARC"/>
    <property type="match status" value="1"/>
</dbReference>
<accession>A0ABD2YZR9</accession>
<dbReference type="Pfam" id="PF18052">
    <property type="entry name" value="Rx_N"/>
    <property type="match status" value="1"/>
</dbReference>
<dbReference type="InterPro" id="IPR038005">
    <property type="entry name" value="RX-like_CC"/>
</dbReference>
<comment type="similarity">
    <text evidence="1">Belongs to the disease resistance NB-LRR family.</text>
</comment>
<organism evidence="11 12">
    <name type="scientific">Cinchona calisaya</name>
    <dbReference type="NCBI Taxonomy" id="153742"/>
    <lineage>
        <taxon>Eukaryota</taxon>
        <taxon>Viridiplantae</taxon>
        <taxon>Streptophyta</taxon>
        <taxon>Embryophyta</taxon>
        <taxon>Tracheophyta</taxon>
        <taxon>Spermatophyta</taxon>
        <taxon>Magnoliopsida</taxon>
        <taxon>eudicotyledons</taxon>
        <taxon>Gunneridae</taxon>
        <taxon>Pentapetalae</taxon>
        <taxon>asterids</taxon>
        <taxon>lamiids</taxon>
        <taxon>Gentianales</taxon>
        <taxon>Rubiaceae</taxon>
        <taxon>Cinchonoideae</taxon>
        <taxon>Cinchoneae</taxon>
        <taxon>Cinchona</taxon>
    </lineage>
</organism>
<evidence type="ECO:0000256" key="3">
    <source>
        <dbReference type="ARBA" id="ARBA00022737"/>
    </source>
</evidence>
<evidence type="ECO:0000259" key="9">
    <source>
        <dbReference type="Pfam" id="PF23559"/>
    </source>
</evidence>
<comment type="caution">
    <text evidence="11">The sequence shown here is derived from an EMBL/GenBank/DDBJ whole genome shotgun (WGS) entry which is preliminary data.</text>
</comment>
<reference evidence="11 12" key="1">
    <citation type="submission" date="2024-11" db="EMBL/GenBank/DDBJ databases">
        <title>A near-complete genome assembly of Cinchona calisaya.</title>
        <authorList>
            <person name="Lian D.C."/>
            <person name="Zhao X.W."/>
            <person name="Wei L."/>
        </authorList>
    </citation>
    <scope>NUCLEOTIDE SEQUENCE [LARGE SCALE GENOMIC DNA]</scope>
    <source>
        <tissue evidence="11">Nenye</tissue>
    </source>
</reference>
<keyword evidence="6" id="KW-0067">ATP-binding</keyword>
<keyword evidence="3" id="KW-0677">Repeat</keyword>
<keyword evidence="12" id="KW-1185">Reference proteome</keyword>
<evidence type="ECO:0000256" key="2">
    <source>
        <dbReference type="ARBA" id="ARBA00022614"/>
    </source>
</evidence>
<evidence type="ECO:0000256" key="6">
    <source>
        <dbReference type="ARBA" id="ARBA00022840"/>
    </source>
</evidence>
<dbReference type="GO" id="GO:0006952">
    <property type="term" value="P:defense response"/>
    <property type="evidence" value="ECO:0007669"/>
    <property type="project" value="UniProtKB-KW"/>
</dbReference>
<dbReference type="SUPFAM" id="SSF52540">
    <property type="entry name" value="P-loop containing nucleoside triphosphate hydrolases"/>
    <property type="match status" value="1"/>
</dbReference>
<dbReference type="InterPro" id="IPR001611">
    <property type="entry name" value="Leu-rich_rpt"/>
</dbReference>
<dbReference type="InterPro" id="IPR027417">
    <property type="entry name" value="P-loop_NTPase"/>
</dbReference>
<feature type="domain" description="Disease resistance N-terminal" evidence="8">
    <location>
        <begin position="5"/>
        <end position="91"/>
    </location>
</feature>